<dbReference type="Pfam" id="PF00210">
    <property type="entry name" value="Ferritin"/>
    <property type="match status" value="1"/>
</dbReference>
<evidence type="ECO:0000256" key="3">
    <source>
        <dbReference type="ARBA" id="ARBA00022617"/>
    </source>
</evidence>
<dbReference type="KEGG" id="tpsc:RBB77_00585"/>
<name>A0AAU7ZR22_9BACT</name>
<dbReference type="SUPFAM" id="SSF47240">
    <property type="entry name" value="Ferritin-like"/>
    <property type="match status" value="1"/>
</dbReference>
<dbReference type="PRINTS" id="PR00601">
    <property type="entry name" value="BACFERRITIN"/>
</dbReference>
<sequence length="159" mass="17710">MSAQKASAPTAALTREKLIDLLNEDLSREYQAIIAYVNYSQVLKGAQYMNIADELAVHATEELAHAIAIANHIDYLGGMPTATPKLVKTSEKNEEMLRFDLENEKETIANYRRRIKQCDELNEFAIGESIREILMQEQDHLIALATALGIDPPNPGIAD</sequence>
<dbReference type="PROSITE" id="PS50905">
    <property type="entry name" value="FERRITIN_LIKE"/>
    <property type="match status" value="1"/>
</dbReference>
<dbReference type="InterPro" id="IPR012347">
    <property type="entry name" value="Ferritin-like"/>
</dbReference>
<dbReference type="GO" id="GO:0004322">
    <property type="term" value="F:ferroxidase activity"/>
    <property type="evidence" value="ECO:0007669"/>
    <property type="project" value="TreeGrafter"/>
</dbReference>
<evidence type="ECO:0000256" key="1">
    <source>
        <dbReference type="ARBA" id="ARBA00008093"/>
    </source>
</evidence>
<keyword evidence="2" id="KW-0409">Iron storage</keyword>
<dbReference type="CDD" id="cd00657">
    <property type="entry name" value="Ferritin_like"/>
    <property type="match status" value="1"/>
</dbReference>
<accession>A0AAU7ZR22</accession>
<proteinExistence type="inferred from homology"/>
<comment type="similarity">
    <text evidence="1">Belongs to the bacterioferritin family.</text>
</comment>
<dbReference type="Gene3D" id="1.20.1260.10">
    <property type="match status" value="1"/>
</dbReference>
<dbReference type="InterPro" id="IPR008331">
    <property type="entry name" value="Ferritin_DPS_dom"/>
</dbReference>
<dbReference type="GO" id="GO:0006879">
    <property type="term" value="P:intracellular iron ion homeostasis"/>
    <property type="evidence" value="ECO:0007669"/>
    <property type="project" value="UniProtKB-KW"/>
</dbReference>
<dbReference type="RefSeq" id="WP_353064247.1">
    <property type="nucleotide sequence ID" value="NZ_CP132942.1"/>
</dbReference>
<dbReference type="EMBL" id="CP132942">
    <property type="protein sequence ID" value="XCB33407.1"/>
    <property type="molecule type" value="Genomic_DNA"/>
</dbReference>
<feature type="domain" description="Ferritin-like diiron" evidence="6">
    <location>
        <begin position="12"/>
        <end position="155"/>
    </location>
</feature>
<keyword evidence="4" id="KW-0479">Metal-binding</keyword>
<reference evidence="7" key="2">
    <citation type="journal article" date="2024" name="Environ. Microbiol.">
        <title>Genome analysis and description of Tunturibacter gen. nov. expands the diversity of Terriglobia in tundra soils.</title>
        <authorList>
            <person name="Messyasz A."/>
            <person name="Mannisto M.K."/>
            <person name="Kerkhof L.J."/>
            <person name="Haggblom M.M."/>
        </authorList>
    </citation>
    <scope>NUCLEOTIDE SEQUENCE</scope>
    <source>
        <strain evidence="7">X5P6</strain>
    </source>
</reference>
<evidence type="ECO:0000256" key="5">
    <source>
        <dbReference type="ARBA" id="ARBA00023004"/>
    </source>
</evidence>
<evidence type="ECO:0000256" key="4">
    <source>
        <dbReference type="ARBA" id="ARBA00022723"/>
    </source>
</evidence>
<dbReference type="PANTHER" id="PTHR30295">
    <property type="entry name" value="BACTERIOFERRITIN"/>
    <property type="match status" value="1"/>
</dbReference>
<gene>
    <name evidence="7" type="ORF">RBB77_00585</name>
</gene>
<reference evidence="7" key="1">
    <citation type="submission" date="2023-08" db="EMBL/GenBank/DDBJ databases">
        <authorList>
            <person name="Messyasz A."/>
            <person name="Mannisto M.K."/>
            <person name="Kerkhof L.J."/>
            <person name="Haggblom M."/>
        </authorList>
    </citation>
    <scope>NUCLEOTIDE SEQUENCE</scope>
    <source>
        <strain evidence="7">X5P6</strain>
    </source>
</reference>
<dbReference type="GO" id="GO:0005829">
    <property type="term" value="C:cytosol"/>
    <property type="evidence" value="ECO:0007669"/>
    <property type="project" value="TreeGrafter"/>
</dbReference>
<evidence type="ECO:0000256" key="2">
    <source>
        <dbReference type="ARBA" id="ARBA00022434"/>
    </source>
</evidence>
<organism evidence="7">
    <name type="scientific">Tunturiibacter psychrotolerans</name>
    <dbReference type="NCBI Taxonomy" id="3069686"/>
    <lineage>
        <taxon>Bacteria</taxon>
        <taxon>Pseudomonadati</taxon>
        <taxon>Acidobacteriota</taxon>
        <taxon>Terriglobia</taxon>
        <taxon>Terriglobales</taxon>
        <taxon>Acidobacteriaceae</taxon>
        <taxon>Tunturiibacter</taxon>
    </lineage>
</organism>
<dbReference type="PANTHER" id="PTHR30295:SF0">
    <property type="entry name" value="BACTERIOFERRITIN"/>
    <property type="match status" value="1"/>
</dbReference>
<dbReference type="AlphaFoldDB" id="A0AAU7ZR22"/>
<dbReference type="InterPro" id="IPR002024">
    <property type="entry name" value="Bacterioferritin"/>
</dbReference>
<dbReference type="GO" id="GO:0008199">
    <property type="term" value="F:ferric iron binding"/>
    <property type="evidence" value="ECO:0007669"/>
    <property type="project" value="InterPro"/>
</dbReference>
<evidence type="ECO:0000313" key="7">
    <source>
        <dbReference type="EMBL" id="XCB33407.1"/>
    </source>
</evidence>
<dbReference type="InterPro" id="IPR009040">
    <property type="entry name" value="Ferritin-like_diiron"/>
</dbReference>
<dbReference type="InterPro" id="IPR009078">
    <property type="entry name" value="Ferritin-like_SF"/>
</dbReference>
<dbReference type="GO" id="GO:0020037">
    <property type="term" value="F:heme binding"/>
    <property type="evidence" value="ECO:0007669"/>
    <property type="project" value="TreeGrafter"/>
</dbReference>
<evidence type="ECO:0000259" key="6">
    <source>
        <dbReference type="PROSITE" id="PS50905"/>
    </source>
</evidence>
<protein>
    <submittedName>
        <fullName evidence="7">Ferritin-like domain-containing protein</fullName>
    </submittedName>
</protein>
<dbReference type="GO" id="GO:0006826">
    <property type="term" value="P:iron ion transport"/>
    <property type="evidence" value="ECO:0007669"/>
    <property type="project" value="InterPro"/>
</dbReference>
<keyword evidence="5" id="KW-0408">Iron</keyword>
<keyword evidence="3" id="KW-0349">Heme</keyword>